<feature type="domain" description="Tudor" evidence="2">
    <location>
        <begin position="56"/>
        <end position="116"/>
    </location>
</feature>
<evidence type="ECO:0000259" key="2">
    <source>
        <dbReference type="PROSITE" id="PS50304"/>
    </source>
</evidence>
<organism evidence="3 4">
    <name type="scientific">Zophobas morio</name>
    <dbReference type="NCBI Taxonomy" id="2755281"/>
    <lineage>
        <taxon>Eukaryota</taxon>
        <taxon>Metazoa</taxon>
        <taxon>Ecdysozoa</taxon>
        <taxon>Arthropoda</taxon>
        <taxon>Hexapoda</taxon>
        <taxon>Insecta</taxon>
        <taxon>Pterygota</taxon>
        <taxon>Neoptera</taxon>
        <taxon>Endopterygota</taxon>
        <taxon>Coleoptera</taxon>
        <taxon>Polyphaga</taxon>
        <taxon>Cucujiformia</taxon>
        <taxon>Tenebrionidae</taxon>
        <taxon>Zophobas</taxon>
    </lineage>
</organism>
<feature type="domain" description="Tudor" evidence="2">
    <location>
        <begin position="1050"/>
        <end position="1108"/>
    </location>
</feature>
<evidence type="ECO:0000256" key="1">
    <source>
        <dbReference type="SAM" id="MobiDB-lite"/>
    </source>
</evidence>
<dbReference type="GO" id="GO:0005737">
    <property type="term" value="C:cytoplasm"/>
    <property type="evidence" value="ECO:0007669"/>
    <property type="project" value="UniProtKB-ARBA"/>
</dbReference>
<evidence type="ECO:0000313" key="4">
    <source>
        <dbReference type="Proteomes" id="UP001168821"/>
    </source>
</evidence>
<evidence type="ECO:0000313" key="3">
    <source>
        <dbReference type="EMBL" id="KAJ3654787.1"/>
    </source>
</evidence>
<feature type="compositionally biased region" description="Basic and acidic residues" evidence="1">
    <location>
        <begin position="797"/>
        <end position="813"/>
    </location>
</feature>
<dbReference type="SMART" id="SM00333">
    <property type="entry name" value="TUDOR"/>
    <property type="match status" value="7"/>
</dbReference>
<dbReference type="SUPFAM" id="SSF50199">
    <property type="entry name" value="Staphylococcal nuclease"/>
    <property type="match status" value="1"/>
</dbReference>
<feature type="compositionally biased region" description="Basic and acidic residues" evidence="1">
    <location>
        <begin position="676"/>
        <end position="710"/>
    </location>
</feature>
<feature type="compositionally biased region" description="Polar residues" evidence="1">
    <location>
        <begin position="711"/>
        <end position="729"/>
    </location>
</feature>
<feature type="domain" description="Tudor" evidence="2">
    <location>
        <begin position="464"/>
        <end position="523"/>
    </location>
</feature>
<feature type="compositionally biased region" description="Basic and acidic residues" evidence="1">
    <location>
        <begin position="730"/>
        <end position="765"/>
    </location>
</feature>
<gene>
    <name evidence="3" type="ORF">Zmor_013950</name>
</gene>
<feature type="compositionally biased region" description="Basic and acidic residues" evidence="1">
    <location>
        <begin position="2211"/>
        <end position="2246"/>
    </location>
</feature>
<dbReference type="SUPFAM" id="SSF63748">
    <property type="entry name" value="Tudor/PWWP/MBT"/>
    <property type="match status" value="7"/>
</dbReference>
<dbReference type="InterPro" id="IPR035437">
    <property type="entry name" value="SNase_OB-fold_sf"/>
</dbReference>
<dbReference type="Proteomes" id="UP001168821">
    <property type="component" value="Unassembled WGS sequence"/>
</dbReference>
<dbReference type="InterPro" id="IPR050621">
    <property type="entry name" value="Tudor_domain_containing"/>
</dbReference>
<name>A0AA38MFM2_9CUCU</name>
<protein>
    <recommendedName>
        <fullName evidence="2">Tudor domain-containing protein</fullName>
    </recommendedName>
</protein>
<feature type="compositionally biased region" description="Basic and acidic residues" evidence="1">
    <location>
        <begin position="2257"/>
        <end position="2268"/>
    </location>
</feature>
<feature type="compositionally biased region" description="Low complexity" evidence="1">
    <location>
        <begin position="651"/>
        <end position="675"/>
    </location>
</feature>
<feature type="domain" description="Tudor" evidence="2">
    <location>
        <begin position="276"/>
        <end position="334"/>
    </location>
</feature>
<dbReference type="Pfam" id="PF00567">
    <property type="entry name" value="TUDOR"/>
    <property type="match status" value="7"/>
</dbReference>
<dbReference type="Gene3D" id="2.40.50.90">
    <property type="match status" value="6"/>
</dbReference>
<feature type="domain" description="Tudor" evidence="2">
    <location>
        <begin position="1690"/>
        <end position="1748"/>
    </location>
</feature>
<dbReference type="PANTHER" id="PTHR22948">
    <property type="entry name" value="TUDOR DOMAIN CONTAINING PROTEIN"/>
    <property type="match status" value="1"/>
</dbReference>
<dbReference type="PROSITE" id="PS50304">
    <property type="entry name" value="TUDOR"/>
    <property type="match status" value="7"/>
</dbReference>
<proteinExistence type="predicted"/>
<feature type="compositionally biased region" description="Basic and acidic residues" evidence="1">
    <location>
        <begin position="620"/>
        <end position="629"/>
    </location>
</feature>
<feature type="compositionally biased region" description="Basic and acidic residues" evidence="1">
    <location>
        <begin position="828"/>
        <end position="898"/>
    </location>
</feature>
<dbReference type="FunFam" id="2.30.30.140:FF:000018">
    <property type="entry name" value="Serine/threonine-protein kinase 31"/>
    <property type="match status" value="1"/>
</dbReference>
<feature type="compositionally biased region" description="Basic and acidic residues" evidence="1">
    <location>
        <begin position="916"/>
        <end position="925"/>
    </location>
</feature>
<keyword evidence="4" id="KW-1185">Reference proteome</keyword>
<accession>A0AA38MFM2</accession>
<feature type="domain" description="Tudor" evidence="2">
    <location>
        <begin position="1334"/>
        <end position="1392"/>
    </location>
</feature>
<sequence length="2350" mass="264698">MDGQSNCLFITYVEKEGPFLKVWGQTDKNTSLYIEQVLHSFTNQFDNGLCIPHPEALQVGILCCAKYKDNKYYRARITSLDFLHNRYIEVNFVDYGHKDIVPVSNIRSLEGFENSFVSIQPQAGSFLLAEAVCPRGEWNDAYLDEICKEIRYSEVNFSIVAQVTKHFLVRLFVGVNDLAIILISKGLMRHTSLTTQEAVLLSMMPRTPSAQQASSQQNIATYKAFTLEPGSQYEVYVSYVTDGPCNFSIQLKQSEEVLAKLMKEINCMTLTPIEGIPLPGTVCLARCMEDAHICRAVVTNEVDGQYKVFYVDFGNFEVVPLESLYEIPFKFVIPKVMAIRFALAGVEKSTVTLEMQCAFKQFVDNRLIHMKVMPMTTRTSLPRCELWDPESQISALDIVNQAASAGYPDHISLNRGFSQPVKVSYVFSCNRFYVQLKTRLDELVKLMLDIQVLCRDVDPLSNNMIKKGMPCYALYEGDQQWYRSQIVEALGGGKAKVQYVDYGNEEIVSISLLKPIEGRQLTILRPQAIECCLNGYQNMEPDEERDNLLEELILEQEFTMKVVEMQGKKALIELIDAANYNVASLLLDKIAVTRSQVSPMLVQAGNKIEHRKTSQQFGSKEQRKPERGPRQWADNSTENSGWRQDGRGSRNRNNYETNESNDNNSWRQNNKGFNKNNDRNKRDNDLNDSTDSDRHSNKSFGRNDRYRNDLNSRNSEGGSWKQNNRGFNKSQDRFGRDNNRNDWASGDEKRSPKNKDDWGGNRDNNRQNFNSKQNDDWGGGKEDWKNSNNANDTEEWGNAKEGETKPFRKREENWTSGRDGGRKNFTSRRKDDWSGGQENDTRQFNKRDNWSNRENDKKSFNSKDDSWGDTESKPEDSWGNKERRGRDNFKTNRNRFDESNNDWNNTETGQRGGFKKKPDFRRETSELSSSGSEKSFRKGFNKDRGDNFRNKTKPNFNKKFEKPLNDAFGSNSGGGDTWNTTPATTTEVPNAAPSTAKFVNLTVDNTESIVLISWFHNPTNFYCQIENTQEAFKKMMEEIQQAYKSHQSSGVEIGAPVIALFPEDNVLYRAQILETVGKQFKVYYVDFGNVSIVDKVWPIEMRFMELPAQAICCQLNGIEPPAQSWSDSGSFSAYFDKKQFFCRFVSTENDRTAVHLECDGEDIASALVRDGLAKAAMPPAPPELPLLIGQQFRAMLISMNSLADFTVSLQSGVLLSCSVFNLSESTVTWESNLQEKLEQILIVYVDDLKEDRLEVTVYDENGVKIKLVNNDEGAYESVELLCPYLILYSSTSGEITHIEDTTVYIQPSDCAETIEYLLNRSFEFYENTPIEEPVTPVENYLYAVKGSDTNWYRGRVTKIEETKVTVTYVDYGNSEEVEVDALRELALEFMQLPIMCIGVTIQNPTEDLIGKVISVNLTFTESGLEGAIQEEETPVLPVEEPQESVIEPQIIEAVEPTVQTSAPSGTQVILSHADSPSDFYLQLAESLDVIEQLQATLQEQMPEMPDMENSVVGVLCAAPYSLDQLWYRAQVLDADADITTVRFVDYGNTDVLENDKTHVKTLPPHLLSLEVHATRCRLKIKPIDEEWTSTASERFDQLCNVETLTAQFLSQDEKTNYVELFSNGINIREVLIEENLALADEILTETSSVGFVSHLNSPSEFWIQLENCVDELEWVAEQLSGAENFSELEDLAPGALCAALFPDDQMWYRARILSNTVAGIEVLFVDYGNSCTSCSLRELPEELVIIPPLAQKCSLQKPENLTNWGPEMVRKFSEISADGQTTFNVKKLSTGETAVVELLLDGVDVTTLLLPKTEDVRVKSFEGLDEMILIKGEEQLQTKYKLESLPDVTWGEESIKKFEEINDNGNTIFQAEFFSDDTIRLYLGLNDIRLELNGVKTTTPVSSPTKIRTEATEIDTIHSEVTGDDQMKVVVEGLVESVIEYHENKVFVQNLVTGVIDSITTNHSQNTNIDHHSHYINENIFHDRVVTSSPSSTKPEVTESERYVTCDSHREIESVVEGLVDSVIYRHESKEIVEGLVDSVMDSVDTNKSESTDYDSQLENISANNISDEIANYNDENCGEGTPILTPSGQSTNQIESIDVGTDINERVTDSSPVTSDAMEQTVDKTEIIAEELVSESLSTDTTEPNVSLESVACTNQVLASGESSTPHATDDINQEIETSNAPFIIESSVVDTVNEKLEDKQEDASSGLDDSVKSDKENDTQLSNEEKNESFSDVKSSNEDSDKSKSSFNENIDQVVNHDDEHVEEASTKTSDVDSTVTKKAEATVESEISSEKPLDAGNSKNLSQGDVTPTPLEISDHKLATTNDNVAESVKTDSKNKEETLEKSPEVD</sequence>
<feature type="region of interest" description="Disordered" evidence="1">
    <location>
        <begin position="2198"/>
        <end position="2350"/>
    </location>
</feature>
<reference evidence="3" key="1">
    <citation type="journal article" date="2023" name="G3 (Bethesda)">
        <title>Whole genome assemblies of Zophobas morio and Tenebrio molitor.</title>
        <authorList>
            <person name="Kaur S."/>
            <person name="Stinson S.A."/>
            <person name="diCenzo G.C."/>
        </authorList>
    </citation>
    <scope>NUCLEOTIDE SEQUENCE</scope>
    <source>
        <strain evidence="3">QUZm001</strain>
    </source>
</reference>
<feature type="region of interest" description="Disordered" evidence="1">
    <location>
        <begin position="603"/>
        <end position="989"/>
    </location>
</feature>
<dbReference type="CDD" id="cd20379">
    <property type="entry name" value="Tudor_dTUD-like"/>
    <property type="match status" value="1"/>
</dbReference>
<feature type="compositionally biased region" description="Polar residues" evidence="1">
    <location>
        <begin position="977"/>
        <end position="988"/>
    </location>
</feature>
<dbReference type="Gene3D" id="2.30.30.140">
    <property type="match status" value="7"/>
</dbReference>
<feature type="compositionally biased region" description="Basic and acidic residues" evidence="1">
    <location>
        <begin position="2332"/>
        <end position="2350"/>
    </location>
</feature>
<feature type="compositionally biased region" description="Polar residues" evidence="1">
    <location>
        <begin position="633"/>
        <end position="642"/>
    </location>
</feature>
<feature type="compositionally biased region" description="Polar residues" evidence="1">
    <location>
        <begin position="2300"/>
        <end position="2309"/>
    </location>
</feature>
<feature type="compositionally biased region" description="Basic and acidic residues" evidence="1">
    <location>
        <begin position="934"/>
        <end position="949"/>
    </location>
</feature>
<dbReference type="PANTHER" id="PTHR22948:SF29">
    <property type="entry name" value="FI02030P-RELATED"/>
    <property type="match status" value="1"/>
</dbReference>
<feature type="compositionally biased region" description="Basic and acidic residues" evidence="1">
    <location>
        <begin position="773"/>
        <end position="785"/>
    </location>
</feature>
<comment type="caution">
    <text evidence="3">The sequence shown here is derived from an EMBL/GenBank/DDBJ whole genome shotgun (WGS) entry which is preliminary data.</text>
</comment>
<dbReference type="EMBL" id="JALNTZ010000004">
    <property type="protein sequence ID" value="KAJ3654787.1"/>
    <property type="molecule type" value="Genomic_DNA"/>
</dbReference>
<feature type="domain" description="Tudor" evidence="2">
    <location>
        <begin position="1509"/>
        <end position="1569"/>
    </location>
</feature>
<dbReference type="InterPro" id="IPR002999">
    <property type="entry name" value="Tudor"/>
</dbReference>